<comment type="caution">
    <text evidence="12">The sequence shown here is derived from an EMBL/GenBank/DDBJ whole genome shotgun (WGS) entry which is preliminary data.</text>
</comment>
<evidence type="ECO:0000313" key="13">
    <source>
        <dbReference type="Proteomes" id="UP000247485"/>
    </source>
</evidence>
<dbReference type="SMART" id="SM00052">
    <property type="entry name" value="EAL"/>
    <property type="match status" value="1"/>
</dbReference>
<dbReference type="GO" id="GO:0071111">
    <property type="term" value="F:cyclic-guanylate-specific phosphodiesterase activity"/>
    <property type="evidence" value="ECO:0007669"/>
    <property type="project" value="UniProtKB-EC"/>
</dbReference>
<evidence type="ECO:0000256" key="5">
    <source>
        <dbReference type="ARBA" id="ARBA00022692"/>
    </source>
</evidence>
<keyword evidence="7 10" id="KW-1133">Transmembrane helix</keyword>
<proteinExistence type="predicted"/>
<dbReference type="EC" id="3.1.4.52" evidence="2"/>
<reference evidence="12 13" key="1">
    <citation type="submission" date="2018-05" db="EMBL/GenBank/DDBJ databases">
        <title>Freshwater and sediment microbial communities from various areas in North America, analyzing microbe dynamics in response to fracking.</title>
        <authorList>
            <person name="Lamendella R."/>
        </authorList>
    </citation>
    <scope>NUCLEOTIDE SEQUENCE [LARGE SCALE GENOMIC DNA]</scope>
    <source>
        <strain evidence="12 13">67</strain>
    </source>
</reference>
<keyword evidence="8 10" id="KW-0472">Membrane</keyword>
<keyword evidence="4" id="KW-0973">c-di-GMP</keyword>
<dbReference type="EMBL" id="QJJG01000009">
    <property type="protein sequence ID" value="PXW44509.1"/>
    <property type="molecule type" value="Genomic_DNA"/>
</dbReference>
<dbReference type="InterPro" id="IPR024744">
    <property type="entry name" value="CSS-motif_dom"/>
</dbReference>
<dbReference type="RefSeq" id="WP_110274563.1">
    <property type="nucleotide sequence ID" value="NZ_QJJG01000009.1"/>
</dbReference>
<dbReference type="Gene3D" id="3.20.20.450">
    <property type="entry name" value="EAL domain"/>
    <property type="match status" value="1"/>
</dbReference>
<evidence type="ECO:0000259" key="11">
    <source>
        <dbReference type="PROSITE" id="PS50883"/>
    </source>
</evidence>
<dbReference type="InterPro" id="IPR035919">
    <property type="entry name" value="EAL_sf"/>
</dbReference>
<name>A0A318FUQ4_KLEOX</name>
<keyword evidence="3" id="KW-1003">Cell membrane</keyword>
<evidence type="ECO:0000256" key="3">
    <source>
        <dbReference type="ARBA" id="ARBA00022475"/>
    </source>
</evidence>
<dbReference type="CDD" id="cd01948">
    <property type="entry name" value="EAL"/>
    <property type="match status" value="1"/>
</dbReference>
<evidence type="ECO:0000256" key="7">
    <source>
        <dbReference type="ARBA" id="ARBA00022989"/>
    </source>
</evidence>
<evidence type="ECO:0000256" key="8">
    <source>
        <dbReference type="ARBA" id="ARBA00023136"/>
    </source>
</evidence>
<protein>
    <recommendedName>
        <fullName evidence="2">cyclic-guanylate-specific phosphodiesterase</fullName>
        <ecNumber evidence="2">3.1.4.52</ecNumber>
    </recommendedName>
</protein>
<dbReference type="Pfam" id="PF00563">
    <property type="entry name" value="EAL"/>
    <property type="match status" value="1"/>
</dbReference>
<dbReference type="GO" id="GO:0005886">
    <property type="term" value="C:plasma membrane"/>
    <property type="evidence" value="ECO:0007669"/>
    <property type="project" value="UniProtKB-SubCell"/>
</dbReference>
<comment type="subcellular location">
    <subcellularLocation>
        <location evidence="1">Cell membrane</location>
        <topology evidence="1">Multi-pass membrane protein</topology>
    </subcellularLocation>
</comment>
<organism evidence="12 13">
    <name type="scientific">Klebsiella oxytoca</name>
    <dbReference type="NCBI Taxonomy" id="571"/>
    <lineage>
        <taxon>Bacteria</taxon>
        <taxon>Pseudomonadati</taxon>
        <taxon>Pseudomonadota</taxon>
        <taxon>Gammaproteobacteria</taxon>
        <taxon>Enterobacterales</taxon>
        <taxon>Enterobacteriaceae</taxon>
        <taxon>Klebsiella/Raoultella group</taxon>
        <taxon>Klebsiella</taxon>
    </lineage>
</organism>
<feature type="transmembrane region" description="Helical" evidence="10">
    <location>
        <begin position="239"/>
        <end position="261"/>
    </location>
</feature>
<dbReference type="AlphaFoldDB" id="A0A318FUQ4"/>
<keyword evidence="5 10" id="KW-0812">Transmembrane</keyword>
<gene>
    <name evidence="12" type="ORF">DET57_109195</name>
</gene>
<feature type="domain" description="EAL" evidence="11">
    <location>
        <begin position="268"/>
        <end position="520"/>
    </location>
</feature>
<evidence type="ECO:0000256" key="1">
    <source>
        <dbReference type="ARBA" id="ARBA00004651"/>
    </source>
</evidence>
<dbReference type="Pfam" id="PF12792">
    <property type="entry name" value="CSS-motif"/>
    <property type="match status" value="1"/>
</dbReference>
<evidence type="ECO:0000256" key="4">
    <source>
        <dbReference type="ARBA" id="ARBA00022636"/>
    </source>
</evidence>
<accession>A0A318FUQ4</accession>
<comment type="catalytic activity">
    <reaction evidence="9">
        <text>3',3'-c-di-GMP + H2O = 5'-phosphoguanylyl(3'-&gt;5')guanosine + H(+)</text>
        <dbReference type="Rhea" id="RHEA:24902"/>
        <dbReference type="ChEBI" id="CHEBI:15377"/>
        <dbReference type="ChEBI" id="CHEBI:15378"/>
        <dbReference type="ChEBI" id="CHEBI:58754"/>
        <dbReference type="ChEBI" id="CHEBI:58805"/>
        <dbReference type="EC" id="3.1.4.52"/>
    </reaction>
</comment>
<dbReference type="Proteomes" id="UP000247485">
    <property type="component" value="Unassembled WGS sequence"/>
</dbReference>
<dbReference type="InterPro" id="IPR050706">
    <property type="entry name" value="Cyclic-di-GMP_PDE-like"/>
</dbReference>
<evidence type="ECO:0000256" key="9">
    <source>
        <dbReference type="ARBA" id="ARBA00034290"/>
    </source>
</evidence>
<evidence type="ECO:0000256" key="10">
    <source>
        <dbReference type="SAM" id="Phobius"/>
    </source>
</evidence>
<dbReference type="PANTHER" id="PTHR33121:SF60">
    <property type="entry name" value="CYCLIC DI-GMP PHOSPHODIESTERASE PDEC-RELATED"/>
    <property type="match status" value="1"/>
</dbReference>
<evidence type="ECO:0000256" key="2">
    <source>
        <dbReference type="ARBA" id="ARBA00012282"/>
    </source>
</evidence>
<feature type="transmembrane region" description="Helical" evidence="10">
    <location>
        <begin position="12"/>
        <end position="30"/>
    </location>
</feature>
<dbReference type="SUPFAM" id="SSF141868">
    <property type="entry name" value="EAL domain-like"/>
    <property type="match status" value="1"/>
</dbReference>
<keyword evidence="6" id="KW-0378">Hydrolase</keyword>
<evidence type="ECO:0000313" key="12">
    <source>
        <dbReference type="EMBL" id="PXW44509.1"/>
    </source>
</evidence>
<sequence>MSHSSPHKALRVFGIVLVILLPVMLALWFAQIRAKAETTDQLRVFSKLALQKTEVVIREADEARDKARLYQGELCSPQHQQYMLSIVRGLLYIDDLIYANGSHFFCSTAVRRQAGWRIPAATYTKKPDIAIYYYRETPFYPSYAMNYMQRGHYVAVIHPLSFSALITSDRDLAWGVFDTKTNQFFSVSTNADSGQLHRLIRDEEAFFHQDGRVYTIAHSTVRPIAVIMSTSRVSYYQNFYNQATLTLPLGLICSVLLLLVWSRTRQQYHSPRSMLQRALSRRQLCLHYQPIMDIKNNCCVGAEALLRWPGFDGPVMSPAEFIPLAENEGMIAQVTDYVVDEVFADMGEFLARHPHLYVAINLSASDFHSARLIEHINEKVRRHAVSVEQIKIEVTERGFIDVPKTTPVIQAFRDAGYEIAIDDFGTGYSNLHNLHSLNVDILKIDKSFVDALTNNSTSHLIAEHIIQMANSLHLKIVAEGVETADQVAWLQKHGVQYCQGWHFAKAMPPLEFMQWLTNARTSLCPHQQHLHAEI</sequence>
<dbReference type="PANTHER" id="PTHR33121">
    <property type="entry name" value="CYCLIC DI-GMP PHOSPHODIESTERASE PDEF"/>
    <property type="match status" value="1"/>
</dbReference>
<dbReference type="PROSITE" id="PS50883">
    <property type="entry name" value="EAL"/>
    <property type="match status" value="1"/>
</dbReference>
<dbReference type="InterPro" id="IPR001633">
    <property type="entry name" value="EAL_dom"/>
</dbReference>
<evidence type="ECO:0000256" key="6">
    <source>
        <dbReference type="ARBA" id="ARBA00022801"/>
    </source>
</evidence>